<keyword evidence="1" id="KW-0472">Membrane</keyword>
<dbReference type="EMBL" id="JAENIJ010000007">
    <property type="protein sequence ID" value="MBK1882083.1"/>
    <property type="molecule type" value="Genomic_DNA"/>
</dbReference>
<keyword evidence="1" id="KW-0812">Transmembrane</keyword>
<gene>
    <name evidence="2" type="ORF">JIN85_06635</name>
</gene>
<keyword evidence="1" id="KW-1133">Transmembrane helix</keyword>
<feature type="transmembrane region" description="Helical" evidence="1">
    <location>
        <begin position="20"/>
        <end position="37"/>
    </location>
</feature>
<proteinExistence type="predicted"/>
<dbReference type="AlphaFoldDB" id="A0A934VVS2"/>
<reference evidence="2" key="1">
    <citation type="submission" date="2021-01" db="EMBL/GenBank/DDBJ databases">
        <title>Modified the classification status of verrucomicrobia.</title>
        <authorList>
            <person name="Feng X."/>
        </authorList>
    </citation>
    <scope>NUCLEOTIDE SEQUENCE</scope>
    <source>
        <strain evidence="2">KCTC 22041</strain>
    </source>
</reference>
<accession>A0A934VVS2</accession>
<protein>
    <submittedName>
        <fullName evidence="2">Uncharacterized protein</fullName>
    </submittedName>
</protein>
<dbReference type="Proteomes" id="UP000603141">
    <property type="component" value="Unassembled WGS sequence"/>
</dbReference>
<evidence type="ECO:0000313" key="3">
    <source>
        <dbReference type="Proteomes" id="UP000603141"/>
    </source>
</evidence>
<evidence type="ECO:0000256" key="1">
    <source>
        <dbReference type="SAM" id="Phobius"/>
    </source>
</evidence>
<keyword evidence="3" id="KW-1185">Reference proteome</keyword>
<sequence>MKNPQILKSFHLKSNNWRKLQIGLIAAFLGGFILVWLETNHKEDGDHQTAEKRLDREIPRKSAKQNEGLRQEWVDSWKTQPDSGATQQLIDQLIHSKKIGPASLLEGIASAYENDPSRYHESMIRMAEELFEHDPAGTMSFLARLHASPGIVPLERTLMNRWVQNDVEGVLGQFSSVAAESNARPFVQLAFVSSICQHEQQSQLPEFLAWIEDLPKEQEGIRNAALEALVETSSPANFTQLDALFKNNLQDQAVSAWASQLVSRQVDEQPDEALEWIRTAPSCAGRTMMLEDVMGALSRSHPEMAAELINQPDELFKLFGMPGGPPQEALRDRALVRLLEATMGENPEYAMEVASYFSDPKLASDYTEKASRLIQAKKD</sequence>
<organism evidence="2 3">
    <name type="scientific">Luteolibacter pohnpeiensis</name>
    <dbReference type="NCBI Taxonomy" id="454153"/>
    <lineage>
        <taxon>Bacteria</taxon>
        <taxon>Pseudomonadati</taxon>
        <taxon>Verrucomicrobiota</taxon>
        <taxon>Verrucomicrobiia</taxon>
        <taxon>Verrucomicrobiales</taxon>
        <taxon>Verrucomicrobiaceae</taxon>
        <taxon>Luteolibacter</taxon>
    </lineage>
</organism>
<evidence type="ECO:0000313" key="2">
    <source>
        <dbReference type="EMBL" id="MBK1882083.1"/>
    </source>
</evidence>
<comment type="caution">
    <text evidence="2">The sequence shown here is derived from an EMBL/GenBank/DDBJ whole genome shotgun (WGS) entry which is preliminary data.</text>
</comment>
<name>A0A934VVS2_9BACT</name>
<dbReference type="RefSeq" id="WP_200268869.1">
    <property type="nucleotide sequence ID" value="NZ_JAENIJ010000007.1"/>
</dbReference>